<proteinExistence type="predicted"/>
<keyword evidence="3" id="KW-1185">Reference proteome</keyword>
<evidence type="ECO:0000313" key="2">
    <source>
        <dbReference type="EMBL" id="CAH2105183.1"/>
    </source>
</evidence>
<reference evidence="2" key="1">
    <citation type="submission" date="2022-03" db="EMBL/GenBank/DDBJ databases">
        <authorList>
            <person name="Tunstrom K."/>
        </authorList>
    </citation>
    <scope>NUCLEOTIDE SEQUENCE</scope>
</reference>
<sequence>MLARSDSHSVALGLLLLAAHLLRHSARARRPRAVLHRAAAVSVRCRCGAQVCEMLARSDSHSVALGLLLLAAHLLRHSARARRPRAVLHRAAAVSVRCRCGAQVCEMLARSDSHSVALGLLLLAAHLLRHSARARRPRAVLHRAAAVSVRCRCGAQVCEMLARSDSHSVALGLLLLAAHLLRHSARARRPRAVLHRAAAVSVRCRCGAQVCEMLARSDSHSVALGLLLLAAHLLRHSARARRPRAVLHRAAAVSVRCRCGAQVCEMLARSDSHSVALGLLLLAAHLLRHSARARADLAQFYIELLR</sequence>
<dbReference type="Proteomes" id="UP001153954">
    <property type="component" value="Unassembled WGS sequence"/>
</dbReference>
<dbReference type="AlphaFoldDB" id="A0AAU9V4U8"/>
<evidence type="ECO:0000256" key="1">
    <source>
        <dbReference type="SAM" id="SignalP"/>
    </source>
</evidence>
<protein>
    <submittedName>
        <fullName evidence="2">Uncharacterized protein</fullName>
    </submittedName>
</protein>
<feature type="signal peptide" evidence="1">
    <location>
        <begin position="1"/>
        <end position="28"/>
    </location>
</feature>
<keyword evidence="1" id="KW-0732">Signal</keyword>
<dbReference type="EMBL" id="CAKOGL010000028">
    <property type="protein sequence ID" value="CAH2105183.1"/>
    <property type="molecule type" value="Genomic_DNA"/>
</dbReference>
<evidence type="ECO:0000313" key="3">
    <source>
        <dbReference type="Proteomes" id="UP001153954"/>
    </source>
</evidence>
<organism evidence="2 3">
    <name type="scientific">Euphydryas editha</name>
    <name type="common">Edith's checkerspot</name>
    <dbReference type="NCBI Taxonomy" id="104508"/>
    <lineage>
        <taxon>Eukaryota</taxon>
        <taxon>Metazoa</taxon>
        <taxon>Ecdysozoa</taxon>
        <taxon>Arthropoda</taxon>
        <taxon>Hexapoda</taxon>
        <taxon>Insecta</taxon>
        <taxon>Pterygota</taxon>
        <taxon>Neoptera</taxon>
        <taxon>Endopterygota</taxon>
        <taxon>Lepidoptera</taxon>
        <taxon>Glossata</taxon>
        <taxon>Ditrysia</taxon>
        <taxon>Papilionoidea</taxon>
        <taxon>Nymphalidae</taxon>
        <taxon>Nymphalinae</taxon>
        <taxon>Euphydryas</taxon>
    </lineage>
</organism>
<name>A0AAU9V4U8_EUPED</name>
<gene>
    <name evidence="2" type="ORF">EEDITHA_LOCUS19478</name>
</gene>
<comment type="caution">
    <text evidence="2">The sequence shown here is derived from an EMBL/GenBank/DDBJ whole genome shotgun (WGS) entry which is preliminary data.</text>
</comment>
<accession>A0AAU9V4U8</accession>
<feature type="chain" id="PRO_5043493924" evidence="1">
    <location>
        <begin position="29"/>
        <end position="306"/>
    </location>
</feature>